<proteinExistence type="predicted"/>
<feature type="domain" description="Response regulatory" evidence="8">
    <location>
        <begin position="3"/>
        <end position="117"/>
    </location>
</feature>
<dbReference type="PROSITE" id="PS50045">
    <property type="entry name" value="SIGMA54_INTERACT_4"/>
    <property type="match status" value="1"/>
</dbReference>
<dbReference type="Pfam" id="PF02954">
    <property type="entry name" value="HTH_8"/>
    <property type="match status" value="1"/>
</dbReference>
<keyword evidence="3" id="KW-0805">Transcription regulation</keyword>
<dbReference type="InterPro" id="IPR009057">
    <property type="entry name" value="Homeodomain-like_sf"/>
</dbReference>
<keyword evidence="2" id="KW-0067">ATP-binding</keyword>
<dbReference type="Pfam" id="PF00072">
    <property type="entry name" value="Response_reg"/>
    <property type="match status" value="1"/>
</dbReference>
<dbReference type="InterPro" id="IPR027417">
    <property type="entry name" value="P-loop_NTPase"/>
</dbReference>
<evidence type="ECO:0000259" key="7">
    <source>
        <dbReference type="PROSITE" id="PS50045"/>
    </source>
</evidence>
<evidence type="ECO:0000256" key="5">
    <source>
        <dbReference type="ARBA" id="ARBA00023163"/>
    </source>
</evidence>
<dbReference type="Gene3D" id="1.10.8.60">
    <property type="match status" value="1"/>
</dbReference>
<dbReference type="InterPro" id="IPR003593">
    <property type="entry name" value="AAA+_ATPase"/>
</dbReference>
<dbReference type="InterPro" id="IPR058031">
    <property type="entry name" value="AAA_lid_NorR"/>
</dbReference>
<dbReference type="SMART" id="SM00382">
    <property type="entry name" value="AAA"/>
    <property type="match status" value="1"/>
</dbReference>
<dbReference type="SUPFAM" id="SSF52540">
    <property type="entry name" value="P-loop containing nucleoside triphosphate hydrolases"/>
    <property type="match status" value="1"/>
</dbReference>
<feature type="modified residue" description="4-aspartylphosphate" evidence="6">
    <location>
        <position position="52"/>
    </location>
</feature>
<evidence type="ECO:0000256" key="1">
    <source>
        <dbReference type="ARBA" id="ARBA00022741"/>
    </source>
</evidence>
<dbReference type="PROSITE" id="PS00676">
    <property type="entry name" value="SIGMA54_INTERACT_2"/>
    <property type="match status" value="1"/>
</dbReference>
<feature type="domain" description="Sigma-54 factor interaction" evidence="7">
    <location>
        <begin position="145"/>
        <end position="374"/>
    </location>
</feature>
<dbReference type="InterPro" id="IPR002197">
    <property type="entry name" value="HTH_Fis"/>
</dbReference>
<gene>
    <name evidence="9" type="ORF">WKR92_02020</name>
</gene>
<dbReference type="Gene3D" id="1.10.10.60">
    <property type="entry name" value="Homeodomain-like"/>
    <property type="match status" value="1"/>
</dbReference>
<dbReference type="PROSITE" id="PS00688">
    <property type="entry name" value="SIGMA54_INTERACT_3"/>
    <property type="match status" value="1"/>
</dbReference>
<evidence type="ECO:0000256" key="2">
    <source>
        <dbReference type="ARBA" id="ARBA00022840"/>
    </source>
</evidence>
<name>A0ABV5CDY6_9SPHI</name>
<dbReference type="CDD" id="cd00009">
    <property type="entry name" value="AAA"/>
    <property type="match status" value="1"/>
</dbReference>
<keyword evidence="5" id="KW-0804">Transcription</keyword>
<comment type="caution">
    <text evidence="9">The sequence shown here is derived from an EMBL/GenBank/DDBJ whole genome shotgun (WGS) entry which is preliminary data.</text>
</comment>
<protein>
    <submittedName>
        <fullName evidence="9">Sigma-54 dependent transcriptional regulator</fullName>
    </submittedName>
</protein>
<evidence type="ECO:0000256" key="3">
    <source>
        <dbReference type="ARBA" id="ARBA00023015"/>
    </source>
</evidence>
<dbReference type="PROSITE" id="PS00675">
    <property type="entry name" value="SIGMA54_INTERACT_1"/>
    <property type="match status" value="1"/>
</dbReference>
<organism evidence="9 10">
    <name type="scientific">Albibacterium profundi</name>
    <dbReference type="NCBI Taxonomy" id="3134906"/>
    <lineage>
        <taxon>Bacteria</taxon>
        <taxon>Pseudomonadati</taxon>
        <taxon>Bacteroidota</taxon>
        <taxon>Sphingobacteriia</taxon>
        <taxon>Sphingobacteriales</taxon>
        <taxon>Sphingobacteriaceae</taxon>
        <taxon>Albibacterium</taxon>
    </lineage>
</organism>
<dbReference type="PROSITE" id="PS50110">
    <property type="entry name" value="RESPONSE_REGULATORY"/>
    <property type="match status" value="1"/>
</dbReference>
<dbReference type="InterPro" id="IPR025662">
    <property type="entry name" value="Sigma_54_int_dom_ATP-bd_1"/>
</dbReference>
<keyword evidence="6" id="KW-0597">Phosphoprotein</keyword>
<dbReference type="Gene3D" id="3.40.50.300">
    <property type="entry name" value="P-loop containing nucleotide triphosphate hydrolases"/>
    <property type="match status" value="1"/>
</dbReference>
<dbReference type="InterPro" id="IPR002078">
    <property type="entry name" value="Sigma_54_int"/>
</dbReference>
<keyword evidence="4" id="KW-0238">DNA-binding</keyword>
<dbReference type="PANTHER" id="PTHR32071:SF81">
    <property type="entry name" value="PROPIONATE CATABOLISM OPERON REGULATORY PROTEIN"/>
    <property type="match status" value="1"/>
</dbReference>
<keyword evidence="1" id="KW-0547">Nucleotide-binding</keyword>
<dbReference type="SUPFAM" id="SSF46689">
    <property type="entry name" value="Homeodomain-like"/>
    <property type="match status" value="1"/>
</dbReference>
<dbReference type="Pfam" id="PF25601">
    <property type="entry name" value="AAA_lid_14"/>
    <property type="match status" value="1"/>
</dbReference>
<evidence type="ECO:0000256" key="4">
    <source>
        <dbReference type="ARBA" id="ARBA00023125"/>
    </source>
</evidence>
<dbReference type="SUPFAM" id="SSF52172">
    <property type="entry name" value="CheY-like"/>
    <property type="match status" value="1"/>
</dbReference>
<evidence type="ECO:0000259" key="8">
    <source>
        <dbReference type="PROSITE" id="PS50110"/>
    </source>
</evidence>
<evidence type="ECO:0000313" key="10">
    <source>
        <dbReference type="Proteomes" id="UP001580928"/>
    </source>
</evidence>
<dbReference type="PANTHER" id="PTHR32071">
    <property type="entry name" value="TRANSCRIPTIONAL REGULATORY PROTEIN"/>
    <property type="match status" value="1"/>
</dbReference>
<dbReference type="Pfam" id="PF00158">
    <property type="entry name" value="Sigma54_activat"/>
    <property type="match status" value="1"/>
</dbReference>
<dbReference type="EMBL" id="JBBVGT010000002">
    <property type="protein sequence ID" value="MFB5944602.1"/>
    <property type="molecule type" value="Genomic_DNA"/>
</dbReference>
<dbReference type="Proteomes" id="UP001580928">
    <property type="component" value="Unassembled WGS sequence"/>
</dbReference>
<evidence type="ECO:0000313" key="9">
    <source>
        <dbReference type="EMBL" id="MFB5944602.1"/>
    </source>
</evidence>
<dbReference type="RefSeq" id="WP_375556166.1">
    <property type="nucleotide sequence ID" value="NZ_JBBVGT010000002.1"/>
</dbReference>
<dbReference type="InterPro" id="IPR011006">
    <property type="entry name" value="CheY-like_superfamily"/>
</dbReference>
<reference evidence="9 10" key="1">
    <citation type="submission" date="2024-04" db="EMBL/GenBank/DDBJ databases">
        <title>Albibacterium profundi sp. nov., isolated from sediment of the Challenger Deep of Mariana Trench.</title>
        <authorList>
            <person name="Wang Y."/>
        </authorList>
    </citation>
    <scope>NUCLEOTIDE SEQUENCE [LARGE SCALE GENOMIC DNA]</scope>
    <source>
        <strain evidence="9 10">RHL897</strain>
    </source>
</reference>
<dbReference type="PRINTS" id="PR01590">
    <property type="entry name" value="HTHFIS"/>
</dbReference>
<dbReference type="SMART" id="SM00448">
    <property type="entry name" value="REC"/>
    <property type="match status" value="1"/>
</dbReference>
<accession>A0ABV5CDY6</accession>
<evidence type="ECO:0000256" key="6">
    <source>
        <dbReference type="PROSITE-ProRule" id="PRU00169"/>
    </source>
</evidence>
<dbReference type="Gene3D" id="3.40.50.2300">
    <property type="match status" value="1"/>
</dbReference>
<dbReference type="InterPro" id="IPR001789">
    <property type="entry name" value="Sig_transdc_resp-reg_receiver"/>
</dbReference>
<dbReference type="InterPro" id="IPR025943">
    <property type="entry name" value="Sigma_54_int_dom_ATP-bd_2"/>
</dbReference>
<keyword evidence="10" id="KW-1185">Reference proteome</keyword>
<sequence>MVKVLLVEDDATFSTIIENYLKKHQYQVDAQFSIASGLEAIKNNKYDLLLLDYRLGDGNGFELLDYTRDQGLNIPAIIMTGFSDVRTAVKAMRKGVYDYITKPVNPEELLMILKGALENPEVGKPAAVQEKSKTHKLTSSSPEYIQGKSKIANKLQEYINLVAPTDMSILIRGESGTGKEYVARSIHEKSKRSDKSFVSIDCGTLSKELSASELFGHVKGSFTGALADKRGQFEEASGGTLFLDEIGNLGYDVQVKLLRALQERVIQPIGANKQIKVDVRVIAATNDDLLGSSSGGDFREDLYHRINEFEILVPPLRERGNDLRLFTEFFVEKANEELGRNVENLSEEVWSVFSAYDWPGNLRELKNVVKRMVLLTGGSIAEVSALPEEMVLSIKNTSNEDSYDISGDDLKSKNEAHERQLIIDVLQKVKYNKSKAAQLLNIDRKTLYNKLDKYQIL</sequence>
<dbReference type="InterPro" id="IPR025944">
    <property type="entry name" value="Sigma_54_int_dom_CS"/>
</dbReference>